<name>A0A8S5SUG3_9CAUD</name>
<evidence type="ECO:0000256" key="1">
    <source>
        <dbReference type="SAM" id="Phobius"/>
    </source>
</evidence>
<sequence>MELRVLLVPFLVMYQLVLMLSHRLFILCFL</sequence>
<keyword evidence="1" id="KW-0472">Membrane</keyword>
<dbReference type="EMBL" id="BK032677">
    <property type="protein sequence ID" value="DAF54319.1"/>
    <property type="molecule type" value="Genomic_DNA"/>
</dbReference>
<protein>
    <submittedName>
        <fullName evidence="2">Uncharacterized protein</fullName>
    </submittedName>
</protein>
<evidence type="ECO:0000313" key="2">
    <source>
        <dbReference type="EMBL" id="DAF54319.1"/>
    </source>
</evidence>
<reference evidence="2" key="1">
    <citation type="journal article" date="2021" name="Proc. Natl. Acad. Sci. U.S.A.">
        <title>A Catalog of Tens of Thousands of Viruses from Human Metagenomes Reveals Hidden Associations with Chronic Diseases.</title>
        <authorList>
            <person name="Tisza M.J."/>
            <person name="Buck C.B."/>
        </authorList>
    </citation>
    <scope>NUCLEOTIDE SEQUENCE</scope>
    <source>
        <strain evidence="2">CtZUr4</strain>
    </source>
</reference>
<feature type="transmembrane region" description="Helical" evidence="1">
    <location>
        <begin position="6"/>
        <end position="29"/>
    </location>
</feature>
<accession>A0A8S5SUG3</accession>
<organism evidence="2">
    <name type="scientific">Siphoviridae sp. ctZUr4</name>
    <dbReference type="NCBI Taxonomy" id="2827892"/>
    <lineage>
        <taxon>Viruses</taxon>
        <taxon>Duplodnaviria</taxon>
        <taxon>Heunggongvirae</taxon>
        <taxon>Uroviricota</taxon>
        <taxon>Caudoviricetes</taxon>
    </lineage>
</organism>
<keyword evidence="1" id="KW-0812">Transmembrane</keyword>
<proteinExistence type="predicted"/>
<keyword evidence="1" id="KW-1133">Transmembrane helix</keyword>